<keyword evidence="5" id="KW-1185">Reference proteome</keyword>
<name>A0A0P9HBV1_9CHLR</name>
<dbReference type="Gene3D" id="3.20.20.300">
    <property type="entry name" value="Glycoside hydrolase, family 3, N-terminal domain"/>
    <property type="match status" value="1"/>
</dbReference>
<dbReference type="InterPro" id="IPR017853">
    <property type="entry name" value="GH"/>
</dbReference>
<dbReference type="InterPro" id="IPR019800">
    <property type="entry name" value="Glyco_hydro_3_AS"/>
</dbReference>
<dbReference type="SUPFAM" id="SSF51445">
    <property type="entry name" value="(Trans)glycosidases"/>
    <property type="match status" value="1"/>
</dbReference>
<evidence type="ECO:0000256" key="2">
    <source>
        <dbReference type="ARBA" id="ARBA00022801"/>
    </source>
</evidence>
<dbReference type="PROSITE" id="PS00775">
    <property type="entry name" value="GLYCOSYL_HYDROL_F3"/>
    <property type="match status" value="1"/>
</dbReference>
<dbReference type="PANTHER" id="PTHR42715">
    <property type="entry name" value="BETA-GLUCOSIDASE"/>
    <property type="match status" value="1"/>
</dbReference>
<dbReference type="GO" id="GO:0008422">
    <property type="term" value="F:beta-glucosidase activity"/>
    <property type="evidence" value="ECO:0007669"/>
    <property type="project" value="TreeGrafter"/>
</dbReference>
<sequence>MIENEAFLTAEQRIESLLDAMTLEEQVALLAGADFWTTVPIERLGIPAIKVSDGPNGARGGGSLVGGVKAASFPVGIALAASWDPALVKRVGQALAEEALSKGARVLLAPTVNIHRSTLNGRNFECYSEDPHLSARLAVAYIQGLQQNGVGATVKHFVGNESEFERMTISSEIDERALREIYLPPFEAAVKEAKTWALMSSYNKLNGTYVSERADMLLDLLKGEWGFDGVVMSDWFATHSTAPAQNGGLDLEMPGPSRFRG</sequence>
<proteinExistence type="inferred from homology"/>
<gene>
    <name evidence="4" type="ORF">SE17_18460</name>
</gene>
<comment type="caution">
    <text evidence="4">The sequence shown here is derived from an EMBL/GenBank/DDBJ whole genome shotgun (WGS) entry which is preliminary data.</text>
</comment>
<dbReference type="EMBL" id="LJCR01000722">
    <property type="protein sequence ID" value="KPV51926.1"/>
    <property type="molecule type" value="Genomic_DNA"/>
</dbReference>
<dbReference type="PANTHER" id="PTHR42715:SF3">
    <property type="entry name" value="BETA-GLUCOSIDASE B-RELATED"/>
    <property type="match status" value="1"/>
</dbReference>
<dbReference type="AlphaFoldDB" id="A0A0P9HBV1"/>
<comment type="similarity">
    <text evidence="1">Belongs to the glycosyl hydrolase 3 family.</text>
</comment>
<dbReference type="SMR" id="A0A0P9HBV1"/>
<dbReference type="InterPro" id="IPR036962">
    <property type="entry name" value="Glyco_hydro_3_N_sf"/>
</dbReference>
<reference evidence="4 5" key="1">
    <citation type="submission" date="2015-09" db="EMBL/GenBank/DDBJ databases">
        <title>Draft genome sequence of Kouleothrix aurantiaca JCM 19913.</title>
        <authorList>
            <person name="Hemp J."/>
        </authorList>
    </citation>
    <scope>NUCLEOTIDE SEQUENCE [LARGE SCALE GENOMIC DNA]</scope>
    <source>
        <strain evidence="4 5">COM-B</strain>
    </source>
</reference>
<evidence type="ECO:0000259" key="3">
    <source>
        <dbReference type="Pfam" id="PF00933"/>
    </source>
</evidence>
<dbReference type="Proteomes" id="UP000050509">
    <property type="component" value="Unassembled WGS sequence"/>
</dbReference>
<dbReference type="InterPro" id="IPR001764">
    <property type="entry name" value="Glyco_hydro_3_N"/>
</dbReference>
<evidence type="ECO:0000313" key="5">
    <source>
        <dbReference type="Proteomes" id="UP000050509"/>
    </source>
</evidence>
<protein>
    <submittedName>
        <fullName evidence="4">Beta-glucosidase</fullName>
    </submittedName>
</protein>
<dbReference type="GO" id="GO:0009251">
    <property type="term" value="P:glucan catabolic process"/>
    <property type="evidence" value="ECO:0007669"/>
    <property type="project" value="TreeGrafter"/>
</dbReference>
<evidence type="ECO:0000256" key="1">
    <source>
        <dbReference type="ARBA" id="ARBA00005336"/>
    </source>
</evidence>
<organism evidence="4 5">
    <name type="scientific">Kouleothrix aurantiaca</name>
    <dbReference type="NCBI Taxonomy" id="186479"/>
    <lineage>
        <taxon>Bacteria</taxon>
        <taxon>Bacillati</taxon>
        <taxon>Chloroflexota</taxon>
        <taxon>Chloroflexia</taxon>
        <taxon>Chloroflexales</taxon>
        <taxon>Roseiflexineae</taxon>
        <taxon>Roseiflexaceae</taxon>
        <taxon>Kouleothrix</taxon>
    </lineage>
</organism>
<feature type="non-terminal residue" evidence="4">
    <location>
        <position position="261"/>
    </location>
</feature>
<evidence type="ECO:0000313" key="4">
    <source>
        <dbReference type="EMBL" id="KPV51926.1"/>
    </source>
</evidence>
<dbReference type="InterPro" id="IPR050288">
    <property type="entry name" value="Cellulose_deg_GH3"/>
</dbReference>
<dbReference type="Pfam" id="PF00933">
    <property type="entry name" value="Glyco_hydro_3"/>
    <property type="match status" value="1"/>
</dbReference>
<feature type="domain" description="Glycoside hydrolase family 3 N-terminal" evidence="3">
    <location>
        <begin position="40"/>
        <end position="239"/>
    </location>
</feature>
<dbReference type="PRINTS" id="PR00133">
    <property type="entry name" value="GLHYDRLASE3"/>
</dbReference>
<accession>A0A0P9HBV1</accession>
<keyword evidence="2" id="KW-0378">Hydrolase</keyword>